<dbReference type="Pfam" id="PF12937">
    <property type="entry name" value="F-box-like"/>
    <property type="match status" value="1"/>
</dbReference>
<feature type="region of interest" description="Disordered" evidence="14">
    <location>
        <begin position="725"/>
        <end position="1011"/>
    </location>
</feature>
<dbReference type="InterPro" id="IPR050690">
    <property type="entry name" value="JHDM1_Histone_Demethylase"/>
</dbReference>
<keyword evidence="6" id="KW-0156">Chromatin regulator</keyword>
<dbReference type="CDD" id="cd22122">
    <property type="entry name" value="F-box_JHDM"/>
    <property type="match status" value="1"/>
</dbReference>
<name>A0A2T7PCV2_POMCA</name>
<keyword evidence="4 13" id="KW-0863">Zinc-finger</keyword>
<dbReference type="OrthoDB" id="5876800at2759"/>
<dbReference type="CDD" id="cd15555">
    <property type="entry name" value="PHD_KDM2A_2B"/>
    <property type="match status" value="1"/>
</dbReference>
<keyword evidence="2" id="KW-0678">Repressor</keyword>
<dbReference type="GO" id="GO:0051213">
    <property type="term" value="F:dioxygenase activity"/>
    <property type="evidence" value="ECO:0007669"/>
    <property type="project" value="UniProtKB-KW"/>
</dbReference>
<dbReference type="Gene3D" id="2.60.120.650">
    <property type="entry name" value="Cupin"/>
    <property type="match status" value="2"/>
</dbReference>
<keyword evidence="5" id="KW-0862">Zinc</keyword>
<evidence type="ECO:0000256" key="10">
    <source>
        <dbReference type="ARBA" id="ARBA00023015"/>
    </source>
</evidence>
<keyword evidence="10" id="KW-0805">Transcription regulation</keyword>
<dbReference type="PANTHER" id="PTHR23123">
    <property type="entry name" value="PHD/F-BOX CONTAINING PROTEIN"/>
    <property type="match status" value="1"/>
</dbReference>
<feature type="region of interest" description="Disordered" evidence="14">
    <location>
        <begin position="416"/>
        <end position="441"/>
    </location>
</feature>
<evidence type="ECO:0000259" key="15">
    <source>
        <dbReference type="PROSITE" id="PS51058"/>
    </source>
</evidence>
<dbReference type="SMART" id="SM00558">
    <property type="entry name" value="JmjC"/>
    <property type="match status" value="1"/>
</dbReference>
<evidence type="ECO:0000256" key="8">
    <source>
        <dbReference type="ARBA" id="ARBA00023002"/>
    </source>
</evidence>
<dbReference type="GO" id="GO:0005634">
    <property type="term" value="C:nucleus"/>
    <property type="evidence" value="ECO:0007669"/>
    <property type="project" value="UniProtKB-SubCell"/>
</dbReference>
<evidence type="ECO:0000256" key="5">
    <source>
        <dbReference type="ARBA" id="ARBA00022833"/>
    </source>
</evidence>
<evidence type="ECO:0000256" key="7">
    <source>
        <dbReference type="ARBA" id="ARBA00022964"/>
    </source>
</evidence>
<evidence type="ECO:0000256" key="1">
    <source>
        <dbReference type="ARBA" id="ARBA00004123"/>
    </source>
</evidence>
<dbReference type="STRING" id="400727.A0A2T7PCV2"/>
<feature type="compositionally biased region" description="Polar residues" evidence="14">
    <location>
        <begin position="725"/>
        <end position="745"/>
    </location>
</feature>
<evidence type="ECO:0000256" key="3">
    <source>
        <dbReference type="ARBA" id="ARBA00022723"/>
    </source>
</evidence>
<evidence type="ECO:0000256" key="9">
    <source>
        <dbReference type="ARBA" id="ARBA00023004"/>
    </source>
</evidence>
<protein>
    <recommendedName>
        <fullName evidence="15">CXXC-type domain-containing protein</fullName>
    </recommendedName>
</protein>
<accession>A0A2T7PCV2</accession>
<keyword evidence="11" id="KW-0804">Transcription</keyword>
<dbReference type="InterPro" id="IPR019787">
    <property type="entry name" value="Znf_PHD-finger"/>
</dbReference>
<dbReference type="InterPro" id="IPR001810">
    <property type="entry name" value="F-box_dom"/>
</dbReference>
<dbReference type="Pfam" id="PF16866">
    <property type="entry name" value="PHD_4"/>
    <property type="match status" value="1"/>
</dbReference>
<feature type="compositionally biased region" description="Low complexity" evidence="14">
    <location>
        <begin position="831"/>
        <end position="845"/>
    </location>
</feature>
<dbReference type="Proteomes" id="UP000245119">
    <property type="component" value="Linkage Group LG4"/>
</dbReference>
<dbReference type="InterPro" id="IPR041070">
    <property type="entry name" value="JHD"/>
</dbReference>
<feature type="compositionally biased region" description="Basic and acidic residues" evidence="14">
    <location>
        <begin position="749"/>
        <end position="770"/>
    </location>
</feature>
<dbReference type="Gene3D" id="3.80.10.10">
    <property type="entry name" value="Ribonuclease Inhibitor"/>
    <property type="match status" value="1"/>
</dbReference>
<dbReference type="Pfam" id="PF02008">
    <property type="entry name" value="zf-CXXC"/>
    <property type="match status" value="1"/>
</dbReference>
<proteinExistence type="predicted"/>
<feature type="compositionally biased region" description="Polar residues" evidence="14">
    <location>
        <begin position="991"/>
        <end position="1010"/>
    </location>
</feature>
<keyword evidence="12" id="KW-0539">Nucleus</keyword>
<comment type="caution">
    <text evidence="16">The sequence shown here is derived from an EMBL/GenBank/DDBJ whole genome shotgun (WGS) entry which is preliminary data.</text>
</comment>
<evidence type="ECO:0000256" key="13">
    <source>
        <dbReference type="PROSITE-ProRule" id="PRU00509"/>
    </source>
</evidence>
<feature type="domain" description="CXXC-type" evidence="15">
    <location>
        <begin position="559"/>
        <end position="607"/>
    </location>
</feature>
<dbReference type="GO" id="GO:0003677">
    <property type="term" value="F:DNA binding"/>
    <property type="evidence" value="ECO:0007669"/>
    <property type="project" value="InterPro"/>
</dbReference>
<sequence>MELLTDRIGCSSVRRQVSITKMLVAVKRTDIQPTRQASVGTGTREVGMLRAKERKQYTDMDIDEDDIDGKRNYNIEEKLLKNNYTGNFVQVLKGEEFNMKYMQENGLVNPIIIYEKTGLGMRVPSENFQVTDVKQCVGDRRMLDVMDVNTQKGMEMSMKEWVRYYQNPERDRLLNVISLEFSHTRLENYVESPTLVRQVDWVDRVWPRHLKECQTEATNIIDRMKYPKVQKYCLMSVAGCYTDFHIDFGGTSVWYHILHGWIHAVYTPVDSLVFGGNFLHSFNISSQLVVAEVEDRTHVPQKFRYPFFNEILWYVLDRYLCCLTGKTYLQKPDIKDEPDDHPDSPMIDEDSRPPSRNPDSRPPSRSLDDAVPFDTRVKVDGEKLSKSITIELTRIDDTMKTSALDEENMKRLSRKCASETSLPESVHQEQGEAGVESEEKENTFKIEEGAGETKVRQAVYLTKFEVEGLKKLIKWVDGLNSWPASKRGVPKDLLDPEALLHDIKLAVEEHENDEPKLACTGEPLLGWPESPLKKIKPRVRVYGSGLKVKVPKGSSGGASSIRRRRTRCKKCEACTRTECGECTFCKDMRKFGGPGRMKQSCKSRQCMAPILPHAAVCMVCGLARRPDYASIHKEEEEEEDDDNPTSSLMECGICWEIVHPQCQRETFENTDVDGVINEDLPSSWECIKCCNAGKQGQLKPRQWKGFGPRPAAFEQRTPVFDQRRLSTNSEDSTSPIPETIQQSGSALIKQEKIETPESPKSPVEGKRVTAKEGLSTKKGPHKVKPQVTKKEKLLRKARKLGVEKNKIVPKMARKLLAATKHKTSTFTSWMSQSSPPSSSASSPSSHQRQGRQSKRASDMEGGSAVDSSGSKRPKREGVDRSQDAGDTTSGRASRDHSPSLKKLRSRQKGNEEWESGSTISPSPGHSRWDEARLTEDSKAGSSRHAGAGTGGAAGGAGSSGGGGSGGMSSQARGSNGSSRAGTPDKMGQFAGSFTGSGSKSRGQDCNTESATGKDLRGVKEIFVVRPAALSSPPEHVLLATGKAHRLERQHWMKVFTHLAPSDLSHCLQVCKAWNRWCIHPTLWRSIDLSRTQIKQQHLCGIVLRQSSKLNLSNASISRKQLAWLVARLPQLKELNLSGQPWAAVSALCSPSTPLLRKLVLSWTTGLLQPCFQELVEPPVGVKPGISPNLSRLHQLRHLDLGGTEISDASLGLISDHLGLLEVLNLTCCMRITDMGLEALACKGRPLVLSLKDVCLCRCLGLTDKCFLSLMALQRLHSLDVSKIPHLSRTACGHFLHQYSYRKLQYSGSGVFMAVE</sequence>
<feature type="compositionally biased region" description="Basic and acidic residues" evidence="14">
    <location>
        <begin position="926"/>
        <end position="938"/>
    </location>
</feature>
<feature type="region of interest" description="Disordered" evidence="14">
    <location>
        <begin position="332"/>
        <end position="372"/>
    </location>
</feature>
<dbReference type="GO" id="GO:0006325">
    <property type="term" value="P:chromatin organization"/>
    <property type="evidence" value="ECO:0007669"/>
    <property type="project" value="UniProtKB-KW"/>
</dbReference>
<dbReference type="InterPro" id="IPR032675">
    <property type="entry name" value="LRR_dom_sf"/>
</dbReference>
<gene>
    <name evidence="16" type="ORF">C0Q70_06646</name>
</gene>
<dbReference type="PROSITE" id="PS51058">
    <property type="entry name" value="ZF_CXXC"/>
    <property type="match status" value="1"/>
</dbReference>
<evidence type="ECO:0000256" key="14">
    <source>
        <dbReference type="SAM" id="MobiDB-lite"/>
    </source>
</evidence>
<keyword evidence="17" id="KW-1185">Reference proteome</keyword>
<organism evidence="16 17">
    <name type="scientific">Pomacea canaliculata</name>
    <name type="common">Golden apple snail</name>
    <dbReference type="NCBI Taxonomy" id="400727"/>
    <lineage>
        <taxon>Eukaryota</taxon>
        <taxon>Metazoa</taxon>
        <taxon>Spiralia</taxon>
        <taxon>Lophotrochozoa</taxon>
        <taxon>Mollusca</taxon>
        <taxon>Gastropoda</taxon>
        <taxon>Caenogastropoda</taxon>
        <taxon>Architaenioglossa</taxon>
        <taxon>Ampullarioidea</taxon>
        <taxon>Ampullariidae</taxon>
        <taxon>Pomacea</taxon>
    </lineage>
</organism>
<evidence type="ECO:0000313" key="17">
    <source>
        <dbReference type="Proteomes" id="UP000245119"/>
    </source>
</evidence>
<dbReference type="SUPFAM" id="SSF52047">
    <property type="entry name" value="RNI-like"/>
    <property type="match status" value="1"/>
</dbReference>
<keyword evidence="7" id="KW-0223">Dioxygenase</keyword>
<evidence type="ECO:0000256" key="4">
    <source>
        <dbReference type="ARBA" id="ARBA00022771"/>
    </source>
</evidence>
<dbReference type="EMBL" id="PZQS01000004">
    <property type="protein sequence ID" value="PVD31234.1"/>
    <property type="molecule type" value="Genomic_DNA"/>
</dbReference>
<evidence type="ECO:0000256" key="6">
    <source>
        <dbReference type="ARBA" id="ARBA00022853"/>
    </source>
</evidence>
<dbReference type="InterPro" id="IPR013083">
    <property type="entry name" value="Znf_RING/FYVE/PHD"/>
</dbReference>
<evidence type="ECO:0000256" key="2">
    <source>
        <dbReference type="ARBA" id="ARBA00022491"/>
    </source>
</evidence>
<keyword evidence="8" id="KW-0560">Oxidoreductase</keyword>
<dbReference type="InterPro" id="IPR003347">
    <property type="entry name" value="JmjC_dom"/>
</dbReference>
<dbReference type="SUPFAM" id="SSF51197">
    <property type="entry name" value="Clavaminate synthase-like"/>
    <property type="match status" value="1"/>
</dbReference>
<reference evidence="16 17" key="1">
    <citation type="submission" date="2018-04" db="EMBL/GenBank/DDBJ databases">
        <title>The genome of golden apple snail Pomacea canaliculata provides insight into stress tolerance and invasive adaptation.</title>
        <authorList>
            <person name="Liu C."/>
            <person name="Liu B."/>
            <person name="Ren Y."/>
            <person name="Zhang Y."/>
            <person name="Wang H."/>
            <person name="Li S."/>
            <person name="Jiang F."/>
            <person name="Yin L."/>
            <person name="Zhang G."/>
            <person name="Qian W."/>
            <person name="Fan W."/>
        </authorList>
    </citation>
    <scope>NUCLEOTIDE SEQUENCE [LARGE SCALE GENOMIC DNA]</scope>
    <source>
        <strain evidence="16">SZHN2017</strain>
        <tissue evidence="16">Muscle</tissue>
    </source>
</reference>
<dbReference type="CDD" id="cd21743">
    <property type="entry name" value="CTD_KDM2A_2B-like"/>
    <property type="match status" value="1"/>
</dbReference>
<dbReference type="InterPro" id="IPR002857">
    <property type="entry name" value="Znf_CXXC"/>
</dbReference>
<feature type="compositionally biased region" description="Gly residues" evidence="14">
    <location>
        <begin position="947"/>
        <end position="966"/>
    </location>
</feature>
<evidence type="ECO:0000256" key="11">
    <source>
        <dbReference type="ARBA" id="ARBA00023163"/>
    </source>
</evidence>
<dbReference type="GO" id="GO:0008270">
    <property type="term" value="F:zinc ion binding"/>
    <property type="evidence" value="ECO:0007669"/>
    <property type="project" value="UniProtKB-KW"/>
</dbReference>
<evidence type="ECO:0000313" key="16">
    <source>
        <dbReference type="EMBL" id="PVD31234.1"/>
    </source>
</evidence>
<evidence type="ECO:0000256" key="12">
    <source>
        <dbReference type="ARBA" id="ARBA00023242"/>
    </source>
</evidence>
<dbReference type="Gene3D" id="1.20.58.1360">
    <property type="match status" value="1"/>
</dbReference>
<keyword evidence="9" id="KW-0408">Iron</keyword>
<dbReference type="Pfam" id="PF17811">
    <property type="entry name" value="JHD"/>
    <property type="match status" value="1"/>
</dbReference>
<dbReference type="Gene3D" id="3.30.40.10">
    <property type="entry name" value="Zinc/RING finger domain, C3HC4 (zinc finger)"/>
    <property type="match status" value="1"/>
</dbReference>
<comment type="subcellular location">
    <subcellularLocation>
        <location evidence="1">Nucleus</location>
    </subcellularLocation>
</comment>
<keyword evidence="3" id="KW-0479">Metal-binding</keyword>